<keyword evidence="2" id="KW-1185">Reference proteome</keyword>
<comment type="caution">
    <text evidence="1">The sequence shown here is derived from an EMBL/GenBank/DDBJ whole genome shotgun (WGS) entry which is preliminary data.</text>
</comment>
<evidence type="ECO:0000313" key="2">
    <source>
        <dbReference type="Proteomes" id="UP000444318"/>
    </source>
</evidence>
<dbReference type="AlphaFoldDB" id="A0A843SBI5"/>
<dbReference type="RefSeq" id="WP_152807142.1">
    <property type="nucleotide sequence ID" value="NZ_WHUF01000005.1"/>
</dbReference>
<accession>A0A843SBI5</accession>
<gene>
    <name evidence="1" type="ORF">GEV01_18880</name>
</gene>
<sequence length="67" mass="6943">MKAKSNALLTLIAAAAIGIIGYRNLSRQAVPMQVSAAHCTTDAIRSVSDATTRAILSAQCAQAAEKK</sequence>
<dbReference type="Proteomes" id="UP000444318">
    <property type="component" value="Unassembled WGS sequence"/>
</dbReference>
<proteinExistence type="predicted"/>
<evidence type="ECO:0000313" key="1">
    <source>
        <dbReference type="EMBL" id="MQA21589.1"/>
    </source>
</evidence>
<name>A0A843SBI5_9BURK</name>
<keyword evidence="1" id="KW-0449">Lipoprotein</keyword>
<reference evidence="1 2" key="1">
    <citation type="submission" date="2019-10" db="EMBL/GenBank/DDBJ databases">
        <title>Two novel species isolated from a subtropical stream in China.</title>
        <authorList>
            <person name="Lu H."/>
        </authorList>
    </citation>
    <scope>NUCLEOTIDE SEQUENCE [LARGE SCALE GENOMIC DNA]</scope>
    <source>
        <strain evidence="1 2">FT103W</strain>
    </source>
</reference>
<dbReference type="EMBL" id="WHUF01000005">
    <property type="protein sequence ID" value="MQA21589.1"/>
    <property type="molecule type" value="Genomic_DNA"/>
</dbReference>
<organism evidence="1 2">
    <name type="scientific">Rugamonas rivuli</name>
    <dbReference type="NCBI Taxonomy" id="2743358"/>
    <lineage>
        <taxon>Bacteria</taxon>
        <taxon>Pseudomonadati</taxon>
        <taxon>Pseudomonadota</taxon>
        <taxon>Betaproteobacteria</taxon>
        <taxon>Burkholderiales</taxon>
        <taxon>Oxalobacteraceae</taxon>
        <taxon>Telluria group</taxon>
        <taxon>Rugamonas</taxon>
    </lineage>
</organism>
<protein>
    <submittedName>
        <fullName evidence="1">Entry exclusion lipoprotein TrbK</fullName>
    </submittedName>
</protein>